<dbReference type="PANTHER" id="PTHR34351:SF1">
    <property type="entry name" value="SLR1927 PROTEIN"/>
    <property type="match status" value="1"/>
</dbReference>
<sequence length="317" mass="35262">MAAPTLRDLLDPRRFLRAGQPVAGPIRLSHRRIFIVPNRRGLGLALLLLIQWLTSINYNSNLGFILTYLLAALLPLAALHSYRNLAGLQLQARRGAPVFVGDRATFELIVDNPTALPRYALWLRHQGDRPVRLDLPAHSSDRAVLTLETARRGWLQPGTITLSTEFPLGLFHAWSPLRFSERILVYPRPAPDPAPFPPAPGPGETPPSALGGEDFAGFRAYQAGDPVRQVHWKGVAKGYPPQVRRYAGELAEELLFRFEETPGADTELRLGRLCRWILDAEAAHRRYALALPGIQIPARNGAAHCRQCLEALALFRL</sequence>
<protein>
    <recommendedName>
        <fullName evidence="4">DUF58 domain-containing protein</fullName>
    </recommendedName>
</protein>
<feature type="compositionally biased region" description="Pro residues" evidence="1">
    <location>
        <begin position="191"/>
        <end position="205"/>
    </location>
</feature>
<dbReference type="RefSeq" id="WP_348759820.1">
    <property type="nucleotide sequence ID" value="NZ_OZ026884.1"/>
</dbReference>
<dbReference type="PANTHER" id="PTHR34351">
    <property type="entry name" value="SLR1927 PROTEIN-RELATED"/>
    <property type="match status" value="1"/>
</dbReference>
<reference evidence="2 3" key="1">
    <citation type="submission" date="2024-04" db="EMBL/GenBank/DDBJ databases">
        <authorList>
            <person name="Cremers G."/>
        </authorList>
    </citation>
    <scope>NUCLEOTIDE SEQUENCE [LARGE SCALE GENOMIC DNA]</scope>
    <source>
        <strain evidence="2">MeCH1-AG</strain>
    </source>
</reference>
<dbReference type="Proteomes" id="UP001497493">
    <property type="component" value="Chromosome"/>
</dbReference>
<feature type="region of interest" description="Disordered" evidence="1">
    <location>
        <begin position="191"/>
        <end position="211"/>
    </location>
</feature>
<gene>
    <name evidence="2" type="ORF">MECH1_V1_1558</name>
</gene>
<dbReference type="EMBL" id="OZ026884">
    <property type="protein sequence ID" value="CAL1240334.1"/>
    <property type="molecule type" value="Genomic_DNA"/>
</dbReference>
<evidence type="ECO:0000313" key="2">
    <source>
        <dbReference type="EMBL" id="CAL1240334.1"/>
    </source>
</evidence>
<accession>A0ABM9NI73</accession>
<proteinExistence type="predicted"/>
<keyword evidence="3" id="KW-1185">Reference proteome</keyword>
<evidence type="ECO:0000256" key="1">
    <source>
        <dbReference type="SAM" id="MobiDB-lite"/>
    </source>
</evidence>
<name>A0ABM9NI73_9GAMM</name>
<organism evidence="2 3">
    <name type="scientific">Candidatus Methylocalor cossyra</name>
    <dbReference type="NCBI Taxonomy" id="3108543"/>
    <lineage>
        <taxon>Bacteria</taxon>
        <taxon>Pseudomonadati</taxon>
        <taxon>Pseudomonadota</taxon>
        <taxon>Gammaproteobacteria</taxon>
        <taxon>Methylococcales</taxon>
        <taxon>Methylococcaceae</taxon>
        <taxon>Candidatus Methylocalor</taxon>
    </lineage>
</organism>
<evidence type="ECO:0008006" key="4">
    <source>
        <dbReference type="Google" id="ProtNLM"/>
    </source>
</evidence>
<evidence type="ECO:0000313" key="3">
    <source>
        <dbReference type="Proteomes" id="UP001497493"/>
    </source>
</evidence>